<keyword evidence="4 5" id="KW-0539">Nucleus</keyword>
<sequence length="432" mass="47778">MNQGMAQHTYGDGQTQDGSGGNGISKSCGDESTLIEKEKQLIKGHPLFALLELLFDKCEKATRGEETPSSATYDDEIQEFVRRQESLMNSIFIDDPEIDNLMIKAIQVLRIHLLELEKVNDLCKDFCHRYITCLKGKMHSENLLRSDMGPFGDVASQHGLLHSGNTTCMASTPNANVTVNQQGEIVAQGMYQQSLPGDSQMLHPSENGIDGSTPLSQVGVSSPPSQHMHGMSSQHLYHHHHQQQQHLASSNGHDDPNGRKTKRGVLPKHATEILRSWLFSHIVHPYPTEDEKRSLATQTNLTLLQVNNWFINARRRILQPMLDASNPEASSTSTTAKTKKTKQQNNRPTDRFWPNTISTSSNGPNSMDEEDSDAIKGDGNSPTSNSHRDNYTLNHSPPPNPVSSTSGHLHHYPHSDVTMSSGAQVALSMVNN</sequence>
<dbReference type="GO" id="GO:0003677">
    <property type="term" value="F:DNA binding"/>
    <property type="evidence" value="ECO:0007669"/>
    <property type="project" value="UniProtKB-UniRule"/>
</dbReference>
<evidence type="ECO:0000256" key="6">
    <source>
        <dbReference type="SAM" id="MobiDB-lite"/>
    </source>
</evidence>
<dbReference type="InterPro" id="IPR008422">
    <property type="entry name" value="KN_HD"/>
</dbReference>
<reference evidence="8" key="1">
    <citation type="submission" date="2020-04" db="EMBL/GenBank/DDBJ databases">
        <authorList>
            <person name="Neveu A P."/>
        </authorList>
    </citation>
    <scope>NUCLEOTIDE SEQUENCE</scope>
    <source>
        <tissue evidence="8">Whole embryo</tissue>
    </source>
</reference>
<gene>
    <name evidence="8" type="primary">Prep-002</name>
</gene>
<organism evidence="8">
    <name type="scientific">Phallusia mammillata</name>
    <dbReference type="NCBI Taxonomy" id="59560"/>
    <lineage>
        <taxon>Eukaryota</taxon>
        <taxon>Metazoa</taxon>
        <taxon>Chordata</taxon>
        <taxon>Tunicata</taxon>
        <taxon>Ascidiacea</taxon>
        <taxon>Phlebobranchia</taxon>
        <taxon>Ascidiidae</taxon>
        <taxon>Phallusia</taxon>
    </lineage>
</organism>
<dbReference type="InterPro" id="IPR001356">
    <property type="entry name" value="HD"/>
</dbReference>
<dbReference type="InterPro" id="IPR009057">
    <property type="entry name" value="Homeodomain-like_sf"/>
</dbReference>
<dbReference type="AlphaFoldDB" id="A0A6F9DNY3"/>
<evidence type="ECO:0000256" key="5">
    <source>
        <dbReference type="PROSITE-ProRule" id="PRU00108"/>
    </source>
</evidence>
<evidence type="ECO:0000256" key="3">
    <source>
        <dbReference type="ARBA" id="ARBA00023155"/>
    </source>
</evidence>
<dbReference type="InterPro" id="IPR050224">
    <property type="entry name" value="TALE_homeobox"/>
</dbReference>
<evidence type="ECO:0000256" key="2">
    <source>
        <dbReference type="ARBA" id="ARBA00023125"/>
    </source>
</evidence>
<feature type="DNA-binding region" description="Homeobox" evidence="5">
    <location>
        <begin position="259"/>
        <end position="321"/>
    </location>
</feature>
<feature type="region of interest" description="Disordered" evidence="6">
    <location>
        <begin position="195"/>
        <end position="264"/>
    </location>
</feature>
<keyword evidence="2 5" id="KW-0238">DNA-binding</keyword>
<dbReference type="SMART" id="SM00389">
    <property type="entry name" value="HOX"/>
    <property type="match status" value="1"/>
</dbReference>
<comment type="similarity">
    <text evidence="1">Belongs to the TALE/MEIS homeobox family.</text>
</comment>
<dbReference type="GO" id="GO:0006355">
    <property type="term" value="P:regulation of DNA-templated transcription"/>
    <property type="evidence" value="ECO:0007669"/>
    <property type="project" value="InterPro"/>
</dbReference>
<evidence type="ECO:0000259" key="7">
    <source>
        <dbReference type="PROSITE" id="PS50071"/>
    </source>
</evidence>
<dbReference type="PANTHER" id="PTHR11850">
    <property type="entry name" value="HOMEOBOX PROTEIN TRANSCRIPTION FACTORS"/>
    <property type="match status" value="1"/>
</dbReference>
<dbReference type="GO" id="GO:0005634">
    <property type="term" value="C:nucleus"/>
    <property type="evidence" value="ECO:0007669"/>
    <property type="project" value="UniProtKB-SubCell"/>
</dbReference>
<feature type="domain" description="Homeobox" evidence="7">
    <location>
        <begin position="257"/>
        <end position="320"/>
    </location>
</feature>
<dbReference type="FunFam" id="1.10.10.60:FF:000004">
    <property type="entry name" value="Meis2 homeobox isoform 2c"/>
    <property type="match status" value="1"/>
</dbReference>
<feature type="compositionally biased region" description="Polar residues" evidence="6">
    <location>
        <begin position="1"/>
        <end position="17"/>
    </location>
</feature>
<evidence type="ECO:0000313" key="8">
    <source>
        <dbReference type="EMBL" id="CAB3265147.1"/>
    </source>
</evidence>
<dbReference type="Pfam" id="PF16493">
    <property type="entry name" value="Meis_PKNOX_N"/>
    <property type="match status" value="1"/>
</dbReference>
<dbReference type="InterPro" id="IPR032453">
    <property type="entry name" value="PKNOX/Meis_N"/>
</dbReference>
<feature type="region of interest" description="Disordered" evidence="6">
    <location>
        <begin position="322"/>
        <end position="417"/>
    </location>
</feature>
<dbReference type="SUPFAM" id="SSF46689">
    <property type="entry name" value="Homeodomain-like"/>
    <property type="match status" value="1"/>
</dbReference>
<dbReference type="Gene3D" id="1.10.10.60">
    <property type="entry name" value="Homeodomain-like"/>
    <property type="match status" value="1"/>
</dbReference>
<dbReference type="Pfam" id="PF05920">
    <property type="entry name" value="Homeobox_KN"/>
    <property type="match status" value="1"/>
</dbReference>
<feature type="compositionally biased region" description="Polar residues" evidence="6">
    <location>
        <begin position="213"/>
        <end position="225"/>
    </location>
</feature>
<feature type="compositionally biased region" description="Polar residues" evidence="6">
    <location>
        <begin position="355"/>
        <end position="365"/>
    </location>
</feature>
<evidence type="ECO:0000256" key="4">
    <source>
        <dbReference type="ARBA" id="ARBA00023242"/>
    </source>
</evidence>
<accession>A0A6F9DNY3</accession>
<proteinExistence type="evidence at transcript level"/>
<evidence type="ECO:0000256" key="1">
    <source>
        <dbReference type="ARBA" id="ARBA00009661"/>
    </source>
</evidence>
<name>A0A6F9DNY3_9ASCI</name>
<feature type="compositionally biased region" description="Polar residues" evidence="6">
    <location>
        <begin position="380"/>
        <end position="395"/>
    </location>
</feature>
<keyword evidence="3 5" id="KW-0371">Homeobox</keyword>
<dbReference type="EMBL" id="LR789285">
    <property type="protein sequence ID" value="CAB3265147.1"/>
    <property type="molecule type" value="mRNA"/>
</dbReference>
<protein>
    <submittedName>
        <fullName evidence="8">Prep homeobox protein</fullName>
    </submittedName>
</protein>
<dbReference type="CDD" id="cd00086">
    <property type="entry name" value="homeodomain"/>
    <property type="match status" value="1"/>
</dbReference>
<dbReference type="PROSITE" id="PS50071">
    <property type="entry name" value="HOMEOBOX_2"/>
    <property type="match status" value="1"/>
</dbReference>
<feature type="region of interest" description="Disordered" evidence="6">
    <location>
        <begin position="1"/>
        <end position="29"/>
    </location>
</feature>
<comment type="subcellular location">
    <subcellularLocation>
        <location evidence="5">Nucleus</location>
    </subcellularLocation>
</comment>